<sequence>MQHNKATTDRVDFSRSPQALPEPNCPRKTIKTGYPKRNHPHVDDNHSVGTISTSYSKAHSATFSAPNLDFHMYSPSATTPTISRAQSPTRMTSAPHQAMELDLAGIGDCVKALPSDKFVADLPILVRNTDLSGRHVPSDRDEATELSSLTEAPVGFQESDSDSDMAHSYLDLEKAASIALSRCFGCAGILEEDESFSAIDWDDDGFSCYDVEEGEINSGNSACGETSNQAQPIETRAKKRPAGDQGGDDDFDDVGNSPGRGQGPTKRERNKRRRIGCPEEFSCPFRKRNPRRFNVRDFDACANLSFRDMTSLKRHVSLQHGNGSCQYCQQPRTAGEDHPPNVCLRNQQMETYLHRQDPEAGVSKRVDDILKSRTAGSKIKKWSELWHLIFPEDEVVPSPHFEPLIEHHDVADEGCNEFVVETAQDITGFLSKHLDLSWQSLKEIIHKRTRTLLKGSKYAVYDRYELTECHHMPLNPSYNPMPKGRCVGSAVHDINSTASDDGVSPVIIVTPQTSPPEADAISNNKPTGLKPSSSVRPLIGSI</sequence>
<dbReference type="EMBL" id="VUJX02000002">
    <property type="protein sequence ID" value="KAL0941684.1"/>
    <property type="molecule type" value="Genomic_DNA"/>
</dbReference>
<organism evidence="1 2">
    <name type="scientific">Colletotrichum truncatum</name>
    <name type="common">Anthracnose fungus</name>
    <name type="synonym">Colletotrichum capsici</name>
    <dbReference type="NCBI Taxonomy" id="5467"/>
    <lineage>
        <taxon>Eukaryota</taxon>
        <taxon>Fungi</taxon>
        <taxon>Dikarya</taxon>
        <taxon>Ascomycota</taxon>
        <taxon>Pezizomycotina</taxon>
        <taxon>Sordariomycetes</taxon>
        <taxon>Hypocreomycetidae</taxon>
        <taxon>Glomerellales</taxon>
        <taxon>Glomerellaceae</taxon>
        <taxon>Colletotrichum</taxon>
        <taxon>Colletotrichum truncatum species complex</taxon>
    </lineage>
</organism>
<reference evidence="1 2" key="1">
    <citation type="journal article" date="2020" name="Phytopathology">
        <title>Genome Sequence Resources of Colletotrichum truncatum, C. plurivorum, C. musicola, and C. sojae: Four Species Pathogenic to Soybean (Glycine max).</title>
        <authorList>
            <person name="Rogerio F."/>
            <person name="Boufleur T.R."/>
            <person name="Ciampi-Guillardi M."/>
            <person name="Sukno S.A."/>
            <person name="Thon M.R."/>
            <person name="Massola Junior N.S."/>
            <person name="Baroncelli R."/>
        </authorList>
    </citation>
    <scope>NUCLEOTIDE SEQUENCE [LARGE SCALE GENOMIC DNA]</scope>
    <source>
        <strain evidence="1 2">CMES1059</strain>
    </source>
</reference>
<proteinExistence type="predicted"/>
<keyword evidence="2" id="KW-1185">Reference proteome</keyword>
<accession>A0ACC3ZC35</accession>
<comment type="caution">
    <text evidence="1">The sequence shown here is derived from an EMBL/GenBank/DDBJ whole genome shotgun (WGS) entry which is preliminary data.</text>
</comment>
<evidence type="ECO:0000313" key="1">
    <source>
        <dbReference type="EMBL" id="KAL0941684.1"/>
    </source>
</evidence>
<evidence type="ECO:0000313" key="2">
    <source>
        <dbReference type="Proteomes" id="UP000805649"/>
    </source>
</evidence>
<dbReference type="Proteomes" id="UP000805649">
    <property type="component" value="Unassembled WGS sequence"/>
</dbReference>
<protein>
    <submittedName>
        <fullName evidence="1">Uncharacterized protein</fullName>
    </submittedName>
</protein>
<gene>
    <name evidence="1" type="ORF">CTRU02_204447</name>
</gene>
<name>A0ACC3ZC35_COLTU</name>